<evidence type="ECO:0008006" key="6">
    <source>
        <dbReference type="Google" id="ProtNLM"/>
    </source>
</evidence>
<organism evidence="4 5">
    <name type="scientific">Theileria orientalis</name>
    <dbReference type="NCBI Taxonomy" id="68886"/>
    <lineage>
        <taxon>Eukaryota</taxon>
        <taxon>Sar</taxon>
        <taxon>Alveolata</taxon>
        <taxon>Apicomplexa</taxon>
        <taxon>Aconoidasida</taxon>
        <taxon>Piroplasmida</taxon>
        <taxon>Theileriidae</taxon>
        <taxon>Theileria</taxon>
    </lineage>
</organism>
<dbReference type="NCBIfam" id="TIGR01023">
    <property type="entry name" value="rpmG_bact"/>
    <property type="match status" value="1"/>
</dbReference>
<dbReference type="Gene3D" id="2.20.28.120">
    <property type="entry name" value="Ribosomal protein L33"/>
    <property type="match status" value="1"/>
</dbReference>
<dbReference type="GO" id="GO:0005737">
    <property type="term" value="C:cytoplasm"/>
    <property type="evidence" value="ECO:0007669"/>
    <property type="project" value="UniProtKB-ARBA"/>
</dbReference>
<evidence type="ECO:0000313" key="4">
    <source>
        <dbReference type="EMBL" id="UVC49344.1"/>
    </source>
</evidence>
<name>A0A976SI75_THEOR</name>
<evidence type="ECO:0000256" key="2">
    <source>
        <dbReference type="ARBA" id="ARBA00022980"/>
    </source>
</evidence>
<evidence type="ECO:0000256" key="3">
    <source>
        <dbReference type="ARBA" id="ARBA00023274"/>
    </source>
</evidence>
<dbReference type="HAMAP" id="MF_00294">
    <property type="entry name" value="Ribosomal_bL33"/>
    <property type="match status" value="1"/>
</dbReference>
<protein>
    <recommendedName>
        <fullName evidence="6">50S ribosomal protein L33</fullName>
    </recommendedName>
</protein>
<dbReference type="InterPro" id="IPR001705">
    <property type="entry name" value="Ribosomal_bL33"/>
</dbReference>
<dbReference type="InterPro" id="IPR011332">
    <property type="entry name" value="Ribosomal_zn-bd"/>
</dbReference>
<dbReference type="NCBIfam" id="NF001764">
    <property type="entry name" value="PRK00504.1"/>
    <property type="match status" value="1"/>
</dbReference>
<dbReference type="GO" id="GO:0005840">
    <property type="term" value="C:ribosome"/>
    <property type="evidence" value="ECO:0007669"/>
    <property type="project" value="UniProtKB-KW"/>
</dbReference>
<dbReference type="SUPFAM" id="SSF57829">
    <property type="entry name" value="Zn-binding ribosomal proteins"/>
    <property type="match status" value="1"/>
</dbReference>
<dbReference type="GO" id="GO:0003735">
    <property type="term" value="F:structural constituent of ribosome"/>
    <property type="evidence" value="ECO:0007669"/>
    <property type="project" value="InterPro"/>
</dbReference>
<dbReference type="NCBIfam" id="NF001860">
    <property type="entry name" value="PRK00595.1"/>
    <property type="match status" value="1"/>
</dbReference>
<dbReference type="PANTHER" id="PTHR43168">
    <property type="entry name" value="50S RIBOSOMAL PROTEIN L33, CHLOROPLASTIC"/>
    <property type="match status" value="1"/>
</dbReference>
<evidence type="ECO:0000313" key="5">
    <source>
        <dbReference type="Proteomes" id="UP000244811"/>
    </source>
</evidence>
<comment type="similarity">
    <text evidence="1">Belongs to the bacterial ribosomal protein bL33 family.</text>
</comment>
<keyword evidence="3" id="KW-0687">Ribonucleoprotein</keyword>
<dbReference type="EMBL" id="CP056069">
    <property type="protein sequence ID" value="UVC49344.1"/>
    <property type="molecule type" value="Genomic_DNA"/>
</dbReference>
<reference evidence="4" key="1">
    <citation type="submission" date="2022-07" db="EMBL/GenBank/DDBJ databases">
        <title>Evaluation of T. orientalis genome assembly methods using nanopore sequencing and analysis of variation between genomes.</title>
        <authorList>
            <person name="Yam J."/>
            <person name="Micallef M.L."/>
            <person name="Liu M."/>
            <person name="Djordjevic S.P."/>
            <person name="Bogema D.R."/>
            <person name="Jenkins C."/>
        </authorList>
    </citation>
    <scope>NUCLEOTIDE SEQUENCE</scope>
    <source>
        <strain evidence="4">Goon Nure</strain>
    </source>
</reference>
<dbReference type="InterPro" id="IPR038584">
    <property type="entry name" value="Ribosomal_bL33_sf"/>
</dbReference>
<dbReference type="PANTHER" id="PTHR43168:SF2">
    <property type="entry name" value="LARGE RIBOSOMAL SUBUNIT PROTEIN BL33C"/>
    <property type="match status" value="1"/>
</dbReference>
<dbReference type="GO" id="GO:0006412">
    <property type="term" value="P:translation"/>
    <property type="evidence" value="ECO:0007669"/>
    <property type="project" value="InterPro"/>
</dbReference>
<keyword evidence="2" id="KW-0689">Ribosomal protein</keyword>
<dbReference type="GO" id="GO:1990904">
    <property type="term" value="C:ribonucleoprotein complex"/>
    <property type="evidence" value="ECO:0007669"/>
    <property type="project" value="UniProtKB-KW"/>
</dbReference>
<gene>
    <name evidence="4" type="ORF">MACK_003171</name>
</gene>
<dbReference type="AlphaFoldDB" id="A0A976SI75"/>
<evidence type="ECO:0000256" key="1">
    <source>
        <dbReference type="ARBA" id="ARBA00007596"/>
    </source>
</evidence>
<dbReference type="Pfam" id="PF00471">
    <property type="entry name" value="Ribosomal_L33"/>
    <property type="match status" value="1"/>
</dbReference>
<accession>A0A976SI75</accession>
<proteinExistence type="inferred from homology"/>
<sequence length="102" mass="12206">MNVLYIFIFIFFSYIQSSHSWILRKYCFIGNYLLPSRGAHPLFAKRKAGRVLITLECSVSRKLGFPPSRYYTTKNKVNTPNRLELMKYNKYLKKHTLHKEIR</sequence>
<dbReference type="Proteomes" id="UP000244811">
    <property type="component" value="Chromosome 1"/>
</dbReference>